<sequence>MYEIKQLDLLPVFVTLKRVESMNSNKHYQLTHTWNRDYLLLYFPKGSGWISINGEKTKISKREAYLCKPEETYALTLKPDIHAFLFHFNMNGELPLEAERKMVVQPEQVQRYCYQLNSMDPNDNPILALQLQIQFQKMIYSILTMKRKLSISLEDRLIEAKKYIDEHFSKNIQIEHLARMAQVSEHYFVDRFKRQFGLSPIKYLHHQRLKKAKELLITLDFKLRDIASHVGIQDEYYFSRWFKKKTGYAPSEYRLRYKRKIAVSQRNYIGQLLALDIIPYAAPLHPKWTPYYYENYRVDIPVHLSAYKINERKDSNLDTLIDLSPDIIISDRRDQLGISEKLSDQTKVLSMYYGKQTWREQLMFIAKYLDEEKKAVDWLNQFNRKVANVREQLQTKYKSTTFLFIRKFKQSLYVNCNRTMSELFYGELGLLSALGTTICDHEISLEEIDQANPDHILFMICHEQETLQDWQEVKRSAEWNRLKAVKHQHVHLIPTDPWFEYSAIAHDRILDQLTEWLSSY</sequence>
<accession>A0A317L4C3</accession>
<dbReference type="OrthoDB" id="9807321at2"/>
<dbReference type="Gene3D" id="1.10.10.60">
    <property type="entry name" value="Homeodomain-like"/>
    <property type="match status" value="2"/>
</dbReference>
<dbReference type="InterPro" id="IPR018062">
    <property type="entry name" value="HTH_AraC-typ_CS"/>
</dbReference>
<dbReference type="PROSITE" id="PS50983">
    <property type="entry name" value="FE_B12_PBP"/>
    <property type="match status" value="1"/>
</dbReference>
<feature type="domain" description="HTH araC/xylS-type" evidence="4">
    <location>
        <begin position="158"/>
        <end position="256"/>
    </location>
</feature>
<keyword evidence="3" id="KW-0804">Transcription</keyword>
<dbReference type="InterPro" id="IPR018060">
    <property type="entry name" value="HTH_AraC"/>
</dbReference>
<dbReference type="SMART" id="SM00342">
    <property type="entry name" value="HTH_ARAC"/>
    <property type="match status" value="1"/>
</dbReference>
<dbReference type="InterPro" id="IPR002491">
    <property type="entry name" value="ABC_transptr_periplasmic_BD"/>
</dbReference>
<keyword evidence="1" id="KW-0805">Transcription regulation</keyword>
<dbReference type="SUPFAM" id="SSF53807">
    <property type="entry name" value="Helical backbone' metal receptor"/>
    <property type="match status" value="1"/>
</dbReference>
<proteinExistence type="predicted"/>
<reference evidence="6 7" key="1">
    <citation type="submission" date="2018-05" db="EMBL/GenBank/DDBJ databases">
        <title>Genomic analysis of Gracilibacillus dipsosauri DD1 reveals novel features of a salt-tolerant amylase.</title>
        <authorList>
            <person name="Deutch C.E."/>
            <person name="Yang S."/>
        </authorList>
    </citation>
    <scope>NUCLEOTIDE SEQUENCE [LARGE SCALE GENOMIC DNA]</scope>
    <source>
        <strain evidence="6 7">DD1</strain>
    </source>
</reference>
<evidence type="ECO:0000256" key="2">
    <source>
        <dbReference type="ARBA" id="ARBA00023125"/>
    </source>
</evidence>
<dbReference type="PANTHER" id="PTHR43280:SF28">
    <property type="entry name" value="HTH-TYPE TRANSCRIPTIONAL ACTIVATOR RHAS"/>
    <property type="match status" value="1"/>
</dbReference>
<dbReference type="Pfam" id="PF01497">
    <property type="entry name" value="Peripla_BP_2"/>
    <property type="match status" value="1"/>
</dbReference>
<dbReference type="PROSITE" id="PS00041">
    <property type="entry name" value="HTH_ARAC_FAMILY_1"/>
    <property type="match status" value="1"/>
</dbReference>
<dbReference type="Pfam" id="PF12833">
    <property type="entry name" value="HTH_18"/>
    <property type="match status" value="1"/>
</dbReference>
<dbReference type="GO" id="GO:0003700">
    <property type="term" value="F:DNA-binding transcription factor activity"/>
    <property type="evidence" value="ECO:0007669"/>
    <property type="project" value="InterPro"/>
</dbReference>
<evidence type="ECO:0000256" key="3">
    <source>
        <dbReference type="ARBA" id="ARBA00023163"/>
    </source>
</evidence>
<dbReference type="SUPFAM" id="SSF46689">
    <property type="entry name" value="Homeodomain-like"/>
    <property type="match status" value="2"/>
</dbReference>
<evidence type="ECO:0000256" key="1">
    <source>
        <dbReference type="ARBA" id="ARBA00023015"/>
    </source>
</evidence>
<comment type="caution">
    <text evidence="6">The sequence shown here is derived from an EMBL/GenBank/DDBJ whole genome shotgun (WGS) entry which is preliminary data.</text>
</comment>
<evidence type="ECO:0000313" key="7">
    <source>
        <dbReference type="Proteomes" id="UP000245624"/>
    </source>
</evidence>
<organism evidence="6 7">
    <name type="scientific">Gracilibacillus dipsosauri</name>
    <dbReference type="NCBI Taxonomy" id="178340"/>
    <lineage>
        <taxon>Bacteria</taxon>
        <taxon>Bacillati</taxon>
        <taxon>Bacillota</taxon>
        <taxon>Bacilli</taxon>
        <taxon>Bacillales</taxon>
        <taxon>Bacillaceae</taxon>
        <taxon>Gracilibacillus</taxon>
    </lineage>
</organism>
<dbReference type="PROSITE" id="PS01124">
    <property type="entry name" value="HTH_ARAC_FAMILY_2"/>
    <property type="match status" value="1"/>
</dbReference>
<dbReference type="Gene3D" id="3.40.50.1980">
    <property type="entry name" value="Nitrogenase molybdenum iron protein domain"/>
    <property type="match status" value="2"/>
</dbReference>
<keyword evidence="7" id="KW-1185">Reference proteome</keyword>
<protein>
    <recommendedName>
        <fullName evidence="8">AraC family transcriptional regulator</fullName>
    </recommendedName>
</protein>
<dbReference type="PANTHER" id="PTHR43280">
    <property type="entry name" value="ARAC-FAMILY TRANSCRIPTIONAL REGULATOR"/>
    <property type="match status" value="1"/>
</dbReference>
<evidence type="ECO:0000259" key="4">
    <source>
        <dbReference type="PROSITE" id="PS01124"/>
    </source>
</evidence>
<gene>
    <name evidence="6" type="ORF">DLJ74_02125</name>
</gene>
<evidence type="ECO:0000259" key="5">
    <source>
        <dbReference type="PROSITE" id="PS50983"/>
    </source>
</evidence>
<evidence type="ECO:0000313" key="6">
    <source>
        <dbReference type="EMBL" id="PWU69748.1"/>
    </source>
</evidence>
<dbReference type="AlphaFoldDB" id="A0A317L4C3"/>
<dbReference type="RefSeq" id="WP_109983160.1">
    <property type="nucleotide sequence ID" value="NZ_QGTD01000004.1"/>
</dbReference>
<dbReference type="Proteomes" id="UP000245624">
    <property type="component" value="Unassembled WGS sequence"/>
</dbReference>
<dbReference type="GO" id="GO:0043565">
    <property type="term" value="F:sequence-specific DNA binding"/>
    <property type="evidence" value="ECO:0007669"/>
    <property type="project" value="InterPro"/>
</dbReference>
<evidence type="ECO:0008006" key="8">
    <source>
        <dbReference type="Google" id="ProtNLM"/>
    </source>
</evidence>
<dbReference type="InterPro" id="IPR009057">
    <property type="entry name" value="Homeodomain-like_sf"/>
</dbReference>
<keyword evidence="2" id="KW-0238">DNA-binding</keyword>
<feature type="domain" description="Fe/B12 periplasmic-binding" evidence="5">
    <location>
        <begin position="260"/>
        <end position="520"/>
    </location>
</feature>
<dbReference type="EMBL" id="QGTD01000004">
    <property type="protein sequence ID" value="PWU69748.1"/>
    <property type="molecule type" value="Genomic_DNA"/>
</dbReference>
<name>A0A317L4C3_9BACI</name>